<dbReference type="EMBL" id="RBON01000160">
    <property type="protein sequence ID" value="RMM68664.1"/>
    <property type="molecule type" value="Genomic_DNA"/>
</dbReference>
<dbReference type="Proteomes" id="UP000279057">
    <property type="component" value="Unassembled WGS sequence"/>
</dbReference>
<dbReference type="AlphaFoldDB" id="A0A0P9T750"/>
<name>A0A0P9T750_PSESG</name>
<sequence>MPPSKHDFPVQPWQFEEVSPATSWRHGDSPSNTFTHHRMCSDDYYHHLY</sequence>
<dbReference type="EMBL" id="RBOM01000249">
    <property type="protein sequence ID" value="RMM61022.1"/>
    <property type="molecule type" value="Genomic_DNA"/>
</dbReference>
<evidence type="ECO:0000313" key="7">
    <source>
        <dbReference type="Proteomes" id="UP000273536"/>
    </source>
</evidence>
<comment type="caution">
    <text evidence="2">The sequence shown here is derived from an EMBL/GenBank/DDBJ whole genome shotgun (WGS) entry which is preliminary data.</text>
</comment>
<evidence type="ECO:0000313" key="8">
    <source>
        <dbReference type="Proteomes" id="UP000276829"/>
    </source>
</evidence>
<evidence type="ECO:0000313" key="3">
    <source>
        <dbReference type="EMBL" id="RMO34386.1"/>
    </source>
</evidence>
<evidence type="ECO:0000313" key="5">
    <source>
        <dbReference type="EMBL" id="RMQ21221.1"/>
    </source>
</evidence>
<reference evidence="6 7" key="1">
    <citation type="submission" date="2018-08" db="EMBL/GenBank/DDBJ databases">
        <title>Recombination of ecologically and evolutionarily significant loci maintains genetic cohesion in the Pseudomonas syringae species complex.</title>
        <authorList>
            <person name="Dillon M."/>
            <person name="Thakur S."/>
            <person name="Almeida R.N.D."/>
            <person name="Weir B.S."/>
            <person name="Guttman D.S."/>
        </authorList>
    </citation>
    <scope>NUCLEOTIDE SEQUENCE [LARGE SCALE GENOMIC DNA]</scope>
    <source>
        <strain evidence="5 6">ICMP 4182</strain>
        <strain evidence="2 8">ICMP 4324</strain>
        <strain evidence="1 9">ICMP 4332</strain>
        <strain evidence="3 7">ICMP 6372</strain>
        <strain evidence="4 10">ICMP 867</strain>
    </source>
</reference>
<dbReference type="Proteomes" id="UP000280599">
    <property type="component" value="Unassembled WGS sequence"/>
</dbReference>
<dbReference type="EMBL" id="RBQX01000034">
    <property type="protein sequence ID" value="RMQ21221.1"/>
    <property type="molecule type" value="Genomic_DNA"/>
</dbReference>
<evidence type="ECO:0000313" key="4">
    <source>
        <dbReference type="EMBL" id="RMO36469.1"/>
    </source>
</evidence>
<organism evidence="2 8">
    <name type="scientific">Pseudomonas savastanoi pv. glycinea</name>
    <name type="common">Pseudomonas syringae pv. glycinea</name>
    <dbReference type="NCBI Taxonomy" id="318"/>
    <lineage>
        <taxon>Bacteria</taxon>
        <taxon>Pseudomonadati</taxon>
        <taxon>Pseudomonadota</taxon>
        <taxon>Gammaproteobacteria</taxon>
        <taxon>Pseudomonadales</taxon>
        <taxon>Pseudomonadaceae</taxon>
        <taxon>Pseudomonas</taxon>
    </lineage>
</organism>
<proteinExistence type="predicted"/>
<accession>A0A0P9T750</accession>
<evidence type="ECO:0000313" key="2">
    <source>
        <dbReference type="EMBL" id="RMM68664.1"/>
    </source>
</evidence>
<dbReference type="Proteomes" id="UP000272471">
    <property type="component" value="Unassembled WGS sequence"/>
</dbReference>
<evidence type="ECO:0000313" key="1">
    <source>
        <dbReference type="EMBL" id="RMM61022.1"/>
    </source>
</evidence>
<protein>
    <submittedName>
        <fullName evidence="2">Uncharacterized protein</fullName>
    </submittedName>
</protein>
<dbReference type="EMBL" id="RBPS01000254">
    <property type="protein sequence ID" value="RMO34386.1"/>
    <property type="molecule type" value="Genomic_DNA"/>
</dbReference>
<evidence type="ECO:0000313" key="6">
    <source>
        <dbReference type="Proteomes" id="UP000272471"/>
    </source>
</evidence>
<dbReference type="EMBL" id="RBPT01000505">
    <property type="protein sequence ID" value="RMO36469.1"/>
    <property type="molecule type" value="Genomic_DNA"/>
</dbReference>
<evidence type="ECO:0000313" key="9">
    <source>
        <dbReference type="Proteomes" id="UP000279057"/>
    </source>
</evidence>
<gene>
    <name evidence="5" type="ORF">ALQ11_00384</name>
    <name evidence="4" type="ORF">ALQ41_01187</name>
    <name evidence="3" type="ORF">ALQ42_03987</name>
    <name evidence="2" type="ORF">ALQ73_100979</name>
    <name evidence="1" type="ORF">ALQ74_00749</name>
</gene>
<evidence type="ECO:0000313" key="10">
    <source>
        <dbReference type="Proteomes" id="UP000280599"/>
    </source>
</evidence>
<dbReference type="Proteomes" id="UP000276829">
    <property type="component" value="Unassembled WGS sequence"/>
</dbReference>
<dbReference type="Proteomes" id="UP000273536">
    <property type="component" value="Unassembled WGS sequence"/>
</dbReference>